<evidence type="ECO:0000256" key="8">
    <source>
        <dbReference type="ARBA" id="ARBA00051245"/>
    </source>
</evidence>
<evidence type="ECO:0000259" key="9">
    <source>
        <dbReference type="Pfam" id="PF13614"/>
    </source>
</evidence>
<dbReference type="GO" id="GO:0004715">
    <property type="term" value="F:non-membrane spanning protein tyrosine kinase activity"/>
    <property type="evidence" value="ECO:0007669"/>
    <property type="project" value="UniProtKB-EC"/>
</dbReference>
<dbReference type="EMBL" id="FTNE01000007">
    <property type="protein sequence ID" value="SIQ64173.1"/>
    <property type="molecule type" value="Genomic_DNA"/>
</dbReference>
<dbReference type="EC" id="2.7.10.2" evidence="2"/>
<evidence type="ECO:0000256" key="3">
    <source>
        <dbReference type="ARBA" id="ARBA00022679"/>
    </source>
</evidence>
<dbReference type="Gene3D" id="3.40.50.300">
    <property type="entry name" value="P-loop containing nucleotide triphosphate hydrolases"/>
    <property type="match status" value="1"/>
</dbReference>
<gene>
    <name evidence="10" type="ORF">SAMN05421828_10786</name>
</gene>
<dbReference type="SUPFAM" id="SSF52540">
    <property type="entry name" value="P-loop containing nucleoside triphosphate hydrolases"/>
    <property type="match status" value="1"/>
</dbReference>
<comment type="catalytic activity">
    <reaction evidence="8">
        <text>L-tyrosyl-[protein] + ATP = O-phospho-L-tyrosyl-[protein] + ADP + H(+)</text>
        <dbReference type="Rhea" id="RHEA:10596"/>
        <dbReference type="Rhea" id="RHEA-COMP:10136"/>
        <dbReference type="Rhea" id="RHEA-COMP:20101"/>
        <dbReference type="ChEBI" id="CHEBI:15378"/>
        <dbReference type="ChEBI" id="CHEBI:30616"/>
        <dbReference type="ChEBI" id="CHEBI:46858"/>
        <dbReference type="ChEBI" id="CHEBI:61978"/>
        <dbReference type="ChEBI" id="CHEBI:456216"/>
        <dbReference type="EC" id="2.7.10.2"/>
    </reaction>
</comment>
<dbReference type="InterPro" id="IPR050445">
    <property type="entry name" value="Bact_polysacc_biosynth/exp"/>
</dbReference>
<name>A0A8G2CJZ8_ACIRU</name>
<dbReference type="Pfam" id="PF13614">
    <property type="entry name" value="AAA_31"/>
    <property type="match status" value="1"/>
</dbReference>
<dbReference type="CDD" id="cd05387">
    <property type="entry name" value="BY-kinase"/>
    <property type="match status" value="1"/>
</dbReference>
<dbReference type="Proteomes" id="UP000186308">
    <property type="component" value="Unassembled WGS sequence"/>
</dbReference>
<proteinExistence type="inferred from homology"/>
<accession>A0A8G2CJZ8</accession>
<protein>
    <recommendedName>
        <fullName evidence="2">non-specific protein-tyrosine kinase</fullName>
        <ecNumber evidence="2">2.7.10.2</ecNumber>
    </recommendedName>
</protein>
<dbReference type="GO" id="GO:0005886">
    <property type="term" value="C:plasma membrane"/>
    <property type="evidence" value="ECO:0007669"/>
    <property type="project" value="TreeGrafter"/>
</dbReference>
<keyword evidence="3" id="KW-0808">Transferase</keyword>
<dbReference type="InterPro" id="IPR005702">
    <property type="entry name" value="Wzc-like_C"/>
</dbReference>
<keyword evidence="4" id="KW-0547">Nucleotide-binding</keyword>
<dbReference type="NCBIfam" id="TIGR01007">
    <property type="entry name" value="eps_fam"/>
    <property type="match status" value="1"/>
</dbReference>
<dbReference type="PANTHER" id="PTHR32309:SF13">
    <property type="entry name" value="FERRIC ENTEROBACTIN TRANSPORT PROTEIN FEPE"/>
    <property type="match status" value="1"/>
</dbReference>
<reference evidence="10 11" key="1">
    <citation type="submission" date="2017-01" db="EMBL/GenBank/DDBJ databases">
        <authorList>
            <person name="Varghese N."/>
            <person name="Submissions S."/>
        </authorList>
    </citation>
    <scope>NUCLEOTIDE SEQUENCE [LARGE SCALE GENOMIC DNA]</scope>
    <source>
        <strain evidence="10 11">ATCC 35905</strain>
    </source>
</reference>
<evidence type="ECO:0000256" key="5">
    <source>
        <dbReference type="ARBA" id="ARBA00022777"/>
    </source>
</evidence>
<dbReference type="PANTHER" id="PTHR32309">
    <property type="entry name" value="TYROSINE-PROTEIN KINASE"/>
    <property type="match status" value="1"/>
</dbReference>
<dbReference type="InterPro" id="IPR027417">
    <property type="entry name" value="P-loop_NTPase"/>
</dbReference>
<keyword evidence="7" id="KW-0829">Tyrosine-protein kinase</keyword>
<keyword evidence="5" id="KW-0418">Kinase</keyword>
<evidence type="ECO:0000256" key="4">
    <source>
        <dbReference type="ARBA" id="ARBA00022741"/>
    </source>
</evidence>
<evidence type="ECO:0000313" key="11">
    <source>
        <dbReference type="Proteomes" id="UP000186308"/>
    </source>
</evidence>
<organism evidence="10 11">
    <name type="scientific">Acidiphilium rubrum</name>
    <dbReference type="NCBI Taxonomy" id="526"/>
    <lineage>
        <taxon>Bacteria</taxon>
        <taxon>Pseudomonadati</taxon>
        <taxon>Pseudomonadota</taxon>
        <taxon>Alphaproteobacteria</taxon>
        <taxon>Acetobacterales</taxon>
        <taxon>Acidocellaceae</taxon>
        <taxon>Acidiphilium</taxon>
    </lineage>
</organism>
<dbReference type="AlphaFoldDB" id="A0A8G2CJZ8"/>
<evidence type="ECO:0000256" key="7">
    <source>
        <dbReference type="ARBA" id="ARBA00023137"/>
    </source>
</evidence>
<evidence type="ECO:0000256" key="1">
    <source>
        <dbReference type="ARBA" id="ARBA00007316"/>
    </source>
</evidence>
<dbReference type="InterPro" id="IPR025669">
    <property type="entry name" value="AAA_dom"/>
</dbReference>
<keyword evidence="11" id="KW-1185">Reference proteome</keyword>
<keyword evidence="6" id="KW-0067">ATP-binding</keyword>
<dbReference type="RefSeq" id="WP_081849006.1">
    <property type="nucleotide sequence ID" value="NZ_FTNE01000007.1"/>
</dbReference>
<sequence length="726" mass="77145">MSEIGSLSPAASPRPILAGALTLLTAPDPLQPLRAIRRHWRLTALITIGLPALVALALTHQPPTYTATGTLLYAPLDFNPKLLRGVLETSQVTDTLMTSQIAVVRSTAVVETMMKQLDLVHSKAFDPALAPSPRWRRWLGLPPRHAAPLSHRALVDQVRNDLVVTVPSGSQLLTVSFNSTDPKLAARAVNCAMQTYLDRQRADNLAVLDHAQAWLSRRAAATSAVLRALDIAIARARATAGTERGTGAAPLTNQEAGQLTDSLARAETDLAAASAQLQASDASAGTPAAAAAAIATNVAPMRARAAELAAQLGALASTEGPNYPEYRSVRHQLAALQGQIAAETARQVEAARATMQVDQARVATLKAALARLRHRTAAESILAAPLASLLEQRTAERSLLRDQTEQIGTLESQSALTRPDARIISPANTPNEPSAPRTVLIIAGASVLGFSLGIIAALAADVLNSSFRSGGEIRTALDLPCIALIPEVTRRARRGLALPDYTRMHPFSPFNEQMRALRTSLWLDPTAPRSLAITAARPSEGKTTLAVSLAVSLAAGGMRVLVIDCDIRQPSFDAVFNLGGAPGLTDHLAGRVKWDAAVHRMSDLQLDVMPAGAVAADALSLFMAPSMQHLMASLRERYDLVILDLPPVFALAESQVLAKAADATLLCIRWAETPRRVVAAALTLLDQAGIRVAGTILTRVDGARHARAGFADSELYHPRYGGYFRP</sequence>
<dbReference type="GO" id="GO:0005524">
    <property type="term" value="F:ATP binding"/>
    <property type="evidence" value="ECO:0007669"/>
    <property type="project" value="UniProtKB-KW"/>
</dbReference>
<feature type="domain" description="AAA" evidence="9">
    <location>
        <begin position="539"/>
        <end position="667"/>
    </location>
</feature>
<comment type="similarity">
    <text evidence="1">Belongs to the CpsD/CapB family.</text>
</comment>
<evidence type="ECO:0000256" key="6">
    <source>
        <dbReference type="ARBA" id="ARBA00022840"/>
    </source>
</evidence>
<comment type="caution">
    <text evidence="10">The sequence shown here is derived from an EMBL/GenBank/DDBJ whole genome shotgun (WGS) entry which is preliminary data.</text>
</comment>
<dbReference type="OrthoDB" id="230260at2"/>
<evidence type="ECO:0000313" key="10">
    <source>
        <dbReference type="EMBL" id="SIQ64173.1"/>
    </source>
</evidence>
<evidence type="ECO:0000256" key="2">
    <source>
        <dbReference type="ARBA" id="ARBA00011903"/>
    </source>
</evidence>